<organism evidence="5 6">
    <name type="scientific">Meganyctiphanes norvegica</name>
    <name type="common">Northern krill</name>
    <name type="synonym">Thysanopoda norvegica</name>
    <dbReference type="NCBI Taxonomy" id="48144"/>
    <lineage>
        <taxon>Eukaryota</taxon>
        <taxon>Metazoa</taxon>
        <taxon>Ecdysozoa</taxon>
        <taxon>Arthropoda</taxon>
        <taxon>Crustacea</taxon>
        <taxon>Multicrustacea</taxon>
        <taxon>Malacostraca</taxon>
        <taxon>Eumalacostraca</taxon>
        <taxon>Eucarida</taxon>
        <taxon>Euphausiacea</taxon>
        <taxon>Euphausiidae</taxon>
        <taxon>Meganyctiphanes</taxon>
    </lineage>
</organism>
<accession>A0AAV2S8I2</accession>
<evidence type="ECO:0008006" key="7">
    <source>
        <dbReference type="Google" id="ProtNLM"/>
    </source>
</evidence>
<dbReference type="AlphaFoldDB" id="A0AAV2S8I2"/>
<dbReference type="Proteomes" id="UP001497623">
    <property type="component" value="Unassembled WGS sequence"/>
</dbReference>
<protein>
    <recommendedName>
        <fullName evidence="7">Cuticle protein</fullName>
    </recommendedName>
</protein>
<dbReference type="GO" id="GO:0042302">
    <property type="term" value="F:structural constituent of cuticle"/>
    <property type="evidence" value="ECO:0007669"/>
    <property type="project" value="UniProtKB-UniRule"/>
</dbReference>
<evidence type="ECO:0000256" key="1">
    <source>
        <dbReference type="ARBA" id="ARBA00022460"/>
    </source>
</evidence>
<reference evidence="5 6" key="1">
    <citation type="submission" date="2024-05" db="EMBL/GenBank/DDBJ databases">
        <authorList>
            <person name="Wallberg A."/>
        </authorList>
    </citation>
    <scope>NUCLEOTIDE SEQUENCE [LARGE SCALE GENOMIC DNA]</scope>
</reference>
<feature type="region of interest" description="Disordered" evidence="3">
    <location>
        <begin position="77"/>
        <end position="102"/>
    </location>
</feature>
<comment type="caution">
    <text evidence="5">The sequence shown here is derived from an EMBL/GenBank/DDBJ whole genome shotgun (WGS) entry which is preliminary data.</text>
</comment>
<evidence type="ECO:0000256" key="4">
    <source>
        <dbReference type="SAM" id="SignalP"/>
    </source>
</evidence>
<dbReference type="InterPro" id="IPR000618">
    <property type="entry name" value="Insect_cuticle"/>
</dbReference>
<feature type="signal peptide" evidence="4">
    <location>
        <begin position="1"/>
        <end position="17"/>
    </location>
</feature>
<gene>
    <name evidence="5" type="ORF">MNOR_LOCUS34476</name>
</gene>
<evidence type="ECO:0000313" key="5">
    <source>
        <dbReference type="EMBL" id="CAL4174174.1"/>
    </source>
</evidence>
<proteinExistence type="predicted"/>
<dbReference type="PROSITE" id="PS51155">
    <property type="entry name" value="CHIT_BIND_RR_2"/>
    <property type="match status" value="1"/>
</dbReference>
<feature type="compositionally biased region" description="Acidic residues" evidence="3">
    <location>
        <begin position="92"/>
        <end position="102"/>
    </location>
</feature>
<dbReference type="Pfam" id="PF00379">
    <property type="entry name" value="Chitin_bind_4"/>
    <property type="match status" value="1"/>
</dbReference>
<dbReference type="EMBL" id="CAXKWB010053246">
    <property type="protein sequence ID" value="CAL4174174.1"/>
    <property type="molecule type" value="Genomic_DNA"/>
</dbReference>
<dbReference type="PROSITE" id="PS00233">
    <property type="entry name" value="CHIT_BIND_RR_1"/>
    <property type="match status" value="1"/>
</dbReference>
<dbReference type="InterPro" id="IPR031311">
    <property type="entry name" value="CHIT_BIND_RR_consensus"/>
</dbReference>
<evidence type="ECO:0000256" key="3">
    <source>
        <dbReference type="SAM" id="MobiDB-lite"/>
    </source>
</evidence>
<evidence type="ECO:0000313" key="6">
    <source>
        <dbReference type="Proteomes" id="UP001497623"/>
    </source>
</evidence>
<keyword evidence="6" id="KW-1185">Reference proteome</keyword>
<keyword evidence="4" id="KW-0732">Signal</keyword>
<feature type="compositionally biased region" description="Polar residues" evidence="3">
    <location>
        <begin position="77"/>
        <end position="91"/>
    </location>
</feature>
<feature type="chain" id="PRO_5043886947" description="Cuticle protein" evidence="4">
    <location>
        <begin position="18"/>
        <end position="102"/>
    </location>
</feature>
<evidence type="ECO:0000256" key="2">
    <source>
        <dbReference type="PROSITE-ProRule" id="PRU00497"/>
    </source>
</evidence>
<sequence>MNFTVALLLGLVALISAETMVDFELDDMNIHQDLDDDTGAITGEYTFTSPEGTQFFVKYIADTDGFRVLESNAVPVSSDNVRADGNQGSFTSDEDDSVETLG</sequence>
<feature type="non-terminal residue" evidence="5">
    <location>
        <position position="102"/>
    </location>
</feature>
<keyword evidence="1 2" id="KW-0193">Cuticle</keyword>
<name>A0AAV2S8I2_MEGNR</name>